<dbReference type="HOGENOM" id="CLU_118499_0_0_11"/>
<accession>C7MNT1</accession>
<proteinExistence type="predicted"/>
<dbReference type="EMBL" id="CP001682">
    <property type="protein sequence ID" value="ACU94571.1"/>
    <property type="molecule type" value="Genomic_DNA"/>
</dbReference>
<dbReference type="eggNOG" id="ENOG5032S7N">
    <property type="taxonomic scope" value="Bacteria"/>
</dbReference>
<dbReference type="AlphaFoldDB" id="C7MNT1"/>
<dbReference type="Proteomes" id="UP000000954">
    <property type="component" value="Chromosome"/>
</dbReference>
<gene>
    <name evidence="1" type="ordered locus">Ccur_08700</name>
</gene>
<dbReference type="OrthoDB" id="9814936at2"/>
<dbReference type="KEGG" id="ccu:Ccur_08700"/>
<reference evidence="1 2" key="1">
    <citation type="journal article" date="2009" name="Stand. Genomic Sci.">
        <title>Complete genome sequence of Cryptobacterium curtum type strain (12-3).</title>
        <authorList>
            <person name="Mavrommatis K."/>
            <person name="Pukall R."/>
            <person name="Rohde C."/>
            <person name="Chen F."/>
            <person name="Sims D."/>
            <person name="Brettin T."/>
            <person name="Kuske C."/>
            <person name="Detter J.C."/>
            <person name="Han C."/>
            <person name="Lapidus A."/>
            <person name="Copeland A."/>
            <person name="Glavina Del Rio T."/>
            <person name="Nolan M."/>
            <person name="Lucas S."/>
            <person name="Tice H."/>
            <person name="Cheng J.F."/>
            <person name="Bruce D."/>
            <person name="Goodwin L."/>
            <person name="Pitluck S."/>
            <person name="Ovchinnikova G."/>
            <person name="Pati A."/>
            <person name="Ivanova N."/>
            <person name="Chen A."/>
            <person name="Palaniappan K."/>
            <person name="Chain P."/>
            <person name="D'haeseleer P."/>
            <person name="Goker M."/>
            <person name="Bristow J."/>
            <person name="Eisen J.A."/>
            <person name="Markowitz V."/>
            <person name="Hugenholtz P."/>
            <person name="Rohde M."/>
            <person name="Klenk H.P."/>
            <person name="Kyrpides N.C."/>
        </authorList>
    </citation>
    <scope>NUCLEOTIDE SEQUENCE [LARGE SCALE GENOMIC DNA]</scope>
    <source>
        <strain evidence="2">ATCC 700683 / DSM 15641 / 12-3</strain>
    </source>
</reference>
<evidence type="ECO:0000313" key="2">
    <source>
        <dbReference type="Proteomes" id="UP000000954"/>
    </source>
</evidence>
<keyword evidence="2" id="KW-1185">Reference proteome</keyword>
<sequence>MVKQEFSATRTHATWKPRVTEADIPLFHCPECGHVYQGITDGSPLTFLGTGRSLVAELPFQNVAAPLCPHCGKHLEPIPFIEHDNLPDGIELDFQFRGGFNNNCVKIKWDIRDTARYQLQWVLIKTFTGSQLKYVHEKKYSPLTFAFADEDAYCYCDSDPCEECMFRCKFGMCAYCFIMGLGLVHMPFDRMLASGSGARNEGMRRSKR</sequence>
<organism evidence="1 2">
    <name type="scientific">Cryptobacterium curtum (strain ATCC 700683 / DSM 15641 / CCUG 43107 / 12-3)</name>
    <dbReference type="NCBI Taxonomy" id="469378"/>
    <lineage>
        <taxon>Bacteria</taxon>
        <taxon>Bacillati</taxon>
        <taxon>Actinomycetota</taxon>
        <taxon>Coriobacteriia</taxon>
        <taxon>Eggerthellales</taxon>
        <taxon>Eggerthellaceae</taxon>
        <taxon>Cryptobacterium</taxon>
    </lineage>
</organism>
<evidence type="ECO:0000313" key="1">
    <source>
        <dbReference type="EMBL" id="ACU94571.1"/>
    </source>
</evidence>
<protein>
    <submittedName>
        <fullName evidence="1">Uncharacterized protein</fullName>
    </submittedName>
</protein>
<dbReference type="RefSeq" id="WP_012803258.1">
    <property type="nucleotide sequence ID" value="NC_013170.1"/>
</dbReference>
<name>C7MNT1_CRYCD</name>